<name>A0A2L2TXI8_9HYPO</name>
<dbReference type="EMBL" id="LN649231">
    <property type="protein sequence ID" value="CEI70857.1"/>
    <property type="molecule type" value="Genomic_DNA"/>
</dbReference>
<evidence type="ECO:0000313" key="1">
    <source>
        <dbReference type="EMBL" id="CEI70857.1"/>
    </source>
</evidence>
<dbReference type="Proteomes" id="UP000245910">
    <property type="component" value="Chromosome III"/>
</dbReference>
<dbReference type="STRING" id="56646.A0A2L2TXI8"/>
<dbReference type="AlphaFoldDB" id="A0A2L2TXI8"/>
<reference evidence="2" key="1">
    <citation type="submission" date="2014-10" db="EMBL/GenBank/DDBJ databases">
        <authorList>
            <person name="King R."/>
        </authorList>
    </citation>
    <scope>NUCLEOTIDE SEQUENCE [LARGE SCALE GENOMIC DNA]</scope>
    <source>
        <strain evidence="2">A3/5</strain>
    </source>
</reference>
<keyword evidence="2" id="KW-1185">Reference proteome</keyword>
<proteinExistence type="predicted"/>
<sequence length="185" mass="20544">MRMSDRDADPAINARLEPLGQTALSIIYADKSEPQIAIKAIGFWLDGEMNDHAALAEDTTETFKREAAIYDVLGSHKHILKSYGVAYLPAAEGGGSEPSPKSEREAWALKLERDPHGNLRERMLKGDALPIAQHLNIAGILRSVDSRGIYWEVTLLFYSNWCIPLIILPLGRRIHISSGVSVRQE</sequence>
<dbReference type="GeneID" id="37262572"/>
<dbReference type="OrthoDB" id="1668230at2759"/>
<evidence type="ECO:0000313" key="2">
    <source>
        <dbReference type="Proteomes" id="UP000245910"/>
    </source>
</evidence>
<dbReference type="KEGG" id="fvn:FVRRES_10934"/>
<organism evidence="1 2">
    <name type="scientific">Fusarium venenatum</name>
    <dbReference type="NCBI Taxonomy" id="56646"/>
    <lineage>
        <taxon>Eukaryota</taxon>
        <taxon>Fungi</taxon>
        <taxon>Dikarya</taxon>
        <taxon>Ascomycota</taxon>
        <taxon>Pezizomycotina</taxon>
        <taxon>Sordariomycetes</taxon>
        <taxon>Hypocreomycetidae</taxon>
        <taxon>Hypocreales</taxon>
        <taxon>Nectriaceae</taxon>
        <taxon>Fusarium</taxon>
    </lineage>
</organism>
<accession>A0A2L2TXI8</accession>
<dbReference type="RefSeq" id="XP_025594571.1">
    <property type="nucleotide sequence ID" value="XM_025726031.2"/>
</dbReference>
<protein>
    <submittedName>
        <fullName evidence="1">Uncharacterized protein</fullName>
    </submittedName>
</protein>